<feature type="transmembrane region" description="Helical" evidence="8">
    <location>
        <begin position="127"/>
        <end position="143"/>
    </location>
</feature>
<evidence type="ECO:0000313" key="10">
    <source>
        <dbReference type="Proteomes" id="UP000886819"/>
    </source>
</evidence>
<feature type="transmembrane region" description="Helical" evidence="8">
    <location>
        <begin position="102"/>
        <end position="121"/>
    </location>
</feature>
<protein>
    <submittedName>
        <fullName evidence="9">AEC family transporter</fullName>
    </submittedName>
</protein>
<keyword evidence="5 8" id="KW-0812">Transmembrane</keyword>
<reference evidence="9" key="2">
    <citation type="journal article" date="2021" name="PeerJ">
        <title>Extensive microbial diversity within the chicken gut microbiome revealed by metagenomics and culture.</title>
        <authorList>
            <person name="Gilroy R."/>
            <person name="Ravi A."/>
            <person name="Getino M."/>
            <person name="Pursley I."/>
            <person name="Horton D.L."/>
            <person name="Alikhan N.F."/>
            <person name="Baker D."/>
            <person name="Gharbi K."/>
            <person name="Hall N."/>
            <person name="Watson M."/>
            <person name="Adriaenssens E.M."/>
            <person name="Foster-Nyarko E."/>
            <person name="Jarju S."/>
            <person name="Secka A."/>
            <person name="Antonio M."/>
            <person name="Oren A."/>
            <person name="Chaudhuri R.R."/>
            <person name="La Ragione R."/>
            <person name="Hildebrand F."/>
            <person name="Pallen M.J."/>
        </authorList>
    </citation>
    <scope>NUCLEOTIDE SEQUENCE</scope>
    <source>
        <strain evidence="9">ChiHile30-977</strain>
    </source>
</reference>
<accession>A0A9D0YZ83</accession>
<comment type="similarity">
    <text evidence="2">Belongs to the auxin efflux carrier (TC 2.A.69) family.</text>
</comment>
<feature type="transmembrane region" description="Helical" evidence="8">
    <location>
        <begin position="282"/>
        <end position="304"/>
    </location>
</feature>
<evidence type="ECO:0000256" key="8">
    <source>
        <dbReference type="SAM" id="Phobius"/>
    </source>
</evidence>
<evidence type="ECO:0000256" key="4">
    <source>
        <dbReference type="ARBA" id="ARBA00022475"/>
    </source>
</evidence>
<gene>
    <name evidence="9" type="ORF">IAA66_08085</name>
</gene>
<evidence type="ECO:0000313" key="9">
    <source>
        <dbReference type="EMBL" id="HIQ63523.1"/>
    </source>
</evidence>
<dbReference type="EMBL" id="DVFI01000111">
    <property type="protein sequence ID" value="HIQ63523.1"/>
    <property type="molecule type" value="Genomic_DNA"/>
</dbReference>
<dbReference type="Pfam" id="PF03547">
    <property type="entry name" value="Mem_trans"/>
    <property type="match status" value="2"/>
</dbReference>
<comment type="caution">
    <text evidence="9">The sequence shown here is derived from an EMBL/GenBank/DDBJ whole genome shotgun (WGS) entry which is preliminary data.</text>
</comment>
<dbReference type="PANTHER" id="PTHR36838:SF1">
    <property type="entry name" value="SLR1864 PROTEIN"/>
    <property type="match status" value="1"/>
</dbReference>
<keyword evidence="6 8" id="KW-1133">Transmembrane helix</keyword>
<comment type="subcellular location">
    <subcellularLocation>
        <location evidence="1">Cell membrane</location>
        <topology evidence="1">Multi-pass membrane protein</topology>
    </subcellularLocation>
</comment>
<evidence type="ECO:0000256" key="7">
    <source>
        <dbReference type="ARBA" id="ARBA00023136"/>
    </source>
</evidence>
<feature type="transmembrane region" description="Helical" evidence="8">
    <location>
        <begin position="227"/>
        <end position="249"/>
    </location>
</feature>
<dbReference type="PANTHER" id="PTHR36838">
    <property type="entry name" value="AUXIN EFFLUX CARRIER FAMILY PROTEIN"/>
    <property type="match status" value="1"/>
</dbReference>
<evidence type="ECO:0000256" key="1">
    <source>
        <dbReference type="ARBA" id="ARBA00004651"/>
    </source>
</evidence>
<evidence type="ECO:0000256" key="3">
    <source>
        <dbReference type="ARBA" id="ARBA00022448"/>
    </source>
</evidence>
<feature type="transmembrane region" description="Helical" evidence="8">
    <location>
        <begin position="194"/>
        <end position="215"/>
    </location>
</feature>
<keyword evidence="7 8" id="KW-0472">Membrane</keyword>
<reference evidence="9" key="1">
    <citation type="submission" date="2020-10" db="EMBL/GenBank/DDBJ databases">
        <authorList>
            <person name="Gilroy R."/>
        </authorList>
    </citation>
    <scope>NUCLEOTIDE SEQUENCE</scope>
    <source>
        <strain evidence="9">ChiHile30-977</strain>
    </source>
</reference>
<evidence type="ECO:0000256" key="2">
    <source>
        <dbReference type="ARBA" id="ARBA00010145"/>
    </source>
</evidence>
<dbReference type="GO" id="GO:0005886">
    <property type="term" value="C:plasma membrane"/>
    <property type="evidence" value="ECO:0007669"/>
    <property type="project" value="UniProtKB-SubCell"/>
</dbReference>
<name>A0A9D0YZ83_9FIRM</name>
<feature type="transmembrane region" description="Helical" evidence="8">
    <location>
        <begin position="6"/>
        <end position="23"/>
    </location>
</feature>
<sequence>MLQSALEIVCVIFLLMALGFLLERKGWLGANATTVLSRLTLRVGLPGLIVSNLLGQYDRAMLLQGMHSLLAPFLLLGGLYLFSGLLTRWLRLPQTRRGVFRALFTFGNAVFVGLPVCRAILGEAAVSDVLLFYLASTLLWWLIGAPQVARDGGTNLHNPLRRLASPPLVACLISLLLVLAGFRPPQLLLTVASYLGNLVTPLSMLFIGCTLCHLFSHGLRWQKGYGLMLLGRFVLAPLLCLPLCLLLRVPAQALSVFFLEAGMPAQTQTCLWAQEQGADAEYAAGGVALSTLISLAAIPAYAWIIERLPI</sequence>
<proteinExistence type="inferred from homology"/>
<keyword evidence="3" id="KW-0813">Transport</keyword>
<dbReference type="InterPro" id="IPR038770">
    <property type="entry name" value="Na+/solute_symporter_sf"/>
</dbReference>
<feature type="transmembrane region" description="Helical" evidence="8">
    <location>
        <begin position="69"/>
        <end position="90"/>
    </location>
</feature>
<dbReference type="Gene3D" id="1.20.1530.20">
    <property type="match status" value="1"/>
</dbReference>
<dbReference type="AlphaFoldDB" id="A0A9D0YZ83"/>
<dbReference type="GO" id="GO:0055085">
    <property type="term" value="P:transmembrane transport"/>
    <property type="evidence" value="ECO:0007669"/>
    <property type="project" value="InterPro"/>
</dbReference>
<evidence type="ECO:0000256" key="5">
    <source>
        <dbReference type="ARBA" id="ARBA00022692"/>
    </source>
</evidence>
<organism evidence="9 10">
    <name type="scientific">Candidatus Avichristensenella intestinipullorum</name>
    <dbReference type="NCBI Taxonomy" id="2840693"/>
    <lineage>
        <taxon>Bacteria</taxon>
        <taxon>Bacillati</taxon>
        <taxon>Bacillota</taxon>
        <taxon>Clostridia</taxon>
        <taxon>Candidatus Avichristensenella</taxon>
    </lineage>
</organism>
<dbReference type="InterPro" id="IPR004776">
    <property type="entry name" value="Mem_transp_PIN-like"/>
</dbReference>
<dbReference type="Proteomes" id="UP000886819">
    <property type="component" value="Unassembled WGS sequence"/>
</dbReference>
<keyword evidence="4" id="KW-1003">Cell membrane</keyword>
<feature type="transmembrane region" description="Helical" evidence="8">
    <location>
        <begin position="163"/>
        <end position="182"/>
    </location>
</feature>
<evidence type="ECO:0000256" key="6">
    <source>
        <dbReference type="ARBA" id="ARBA00022989"/>
    </source>
</evidence>